<reference evidence="12" key="1">
    <citation type="submission" date="2017-11" db="EMBL/GenBank/DDBJ databases">
        <title>The sensing device of the deep-sea amphipod.</title>
        <authorList>
            <person name="Kobayashi H."/>
            <person name="Nagahama T."/>
            <person name="Arai W."/>
            <person name="Sasagawa Y."/>
            <person name="Umeda M."/>
            <person name="Hayashi T."/>
            <person name="Nikaido I."/>
            <person name="Watanabe H."/>
            <person name="Oguri K."/>
            <person name="Kitazato H."/>
            <person name="Fujioka K."/>
            <person name="Kido Y."/>
            <person name="Takami H."/>
        </authorList>
    </citation>
    <scope>NUCLEOTIDE SEQUENCE</scope>
    <source>
        <tissue evidence="12">Whole body</tissue>
    </source>
</reference>
<dbReference type="Pfam" id="PF03810">
    <property type="entry name" value="IBN_N"/>
    <property type="match status" value="1"/>
</dbReference>
<keyword evidence="5" id="KW-0813">Transport</keyword>
<dbReference type="PROSITE" id="PS50166">
    <property type="entry name" value="IMPORTIN_B_NT"/>
    <property type="match status" value="1"/>
</dbReference>
<evidence type="ECO:0000313" key="11">
    <source>
        <dbReference type="EMBL" id="LAB68706.1"/>
    </source>
</evidence>
<dbReference type="GO" id="GO:0006606">
    <property type="term" value="P:protein import into nucleus"/>
    <property type="evidence" value="ECO:0007669"/>
    <property type="project" value="TreeGrafter"/>
</dbReference>
<reference evidence="11" key="2">
    <citation type="journal article" date="2018" name="Biosci. Biotechnol. Biochem.">
        <title>Polysaccharide hydrolase of the hadal zone amphipods Hirondellea gigas.</title>
        <authorList>
            <person name="Kobayashi H."/>
            <person name="Nagahama T."/>
            <person name="Arai W."/>
            <person name="Sasagawa Y."/>
            <person name="Umeda M."/>
            <person name="Hayashi T."/>
            <person name="Nikaido I."/>
            <person name="Watanabe H."/>
            <person name="Oguri K."/>
            <person name="Kitazato H."/>
            <person name="Fujioka K."/>
            <person name="Kido Y."/>
            <person name="Takami H."/>
        </authorList>
    </citation>
    <scope>NUCLEOTIDE SEQUENCE</scope>
    <source>
        <tissue evidence="11">Whole body</tissue>
    </source>
</reference>
<dbReference type="EMBL" id="IACF01003076">
    <property type="protein sequence ID" value="LAB68706.1"/>
    <property type="molecule type" value="mRNA"/>
</dbReference>
<dbReference type="InterPro" id="IPR013713">
    <property type="entry name" value="XPO2_central"/>
</dbReference>
<dbReference type="GO" id="GO:0031267">
    <property type="term" value="F:small GTPase binding"/>
    <property type="evidence" value="ECO:0007669"/>
    <property type="project" value="InterPro"/>
</dbReference>
<dbReference type="InterPro" id="IPR011989">
    <property type="entry name" value="ARM-like"/>
</dbReference>
<evidence type="ECO:0000256" key="7">
    <source>
        <dbReference type="ARBA" id="ARBA00022927"/>
    </source>
</evidence>
<evidence type="ECO:0000256" key="4">
    <source>
        <dbReference type="ARBA" id="ARBA00018945"/>
    </source>
</evidence>
<dbReference type="SMART" id="SM00913">
    <property type="entry name" value="IBN_N"/>
    <property type="match status" value="1"/>
</dbReference>
<evidence type="ECO:0000256" key="5">
    <source>
        <dbReference type="ARBA" id="ARBA00022448"/>
    </source>
</evidence>
<protein>
    <recommendedName>
        <fullName evidence="4">Exportin-2</fullName>
    </recommendedName>
    <alternativeName>
        <fullName evidence="9">Importin-alpha re-exporter</fullName>
    </alternativeName>
</protein>
<evidence type="ECO:0000256" key="3">
    <source>
        <dbReference type="ARBA" id="ARBA00008669"/>
    </source>
</evidence>
<dbReference type="InterPro" id="IPR005043">
    <property type="entry name" value="XPO2_C"/>
</dbReference>
<dbReference type="PANTHER" id="PTHR10997:SF8">
    <property type="entry name" value="EXPORTIN-2"/>
    <property type="match status" value="1"/>
</dbReference>
<dbReference type="GO" id="GO:0005829">
    <property type="term" value="C:cytosol"/>
    <property type="evidence" value="ECO:0007669"/>
    <property type="project" value="TreeGrafter"/>
</dbReference>
<comment type="similarity">
    <text evidence="3">Belongs to the XPO2/CSE1 family.</text>
</comment>
<keyword evidence="7" id="KW-0653">Protein transport</keyword>
<sequence>MEINEENLARMVECLTQTFSTDPAQRRPAEHFLEQLEGNANYPVLLLTLTSRTDEQVLPPIKLAAAINLKNLVKRRWKVEDGATDMISSNDRAVIKKEIVDLMLRSPEAVQRQLSEAISIIGKTDFPNQWPELVPYMAEKFKSGDFNIINGVLQTSYSVMRRYEYEQKSDSLWMEIKFVLDNFAMPLTNLFVELMKFAGENINNAEALKVIFSSLVSIGKLFYALNSQDLPECFEDNMAVWMEHFLQLLNFTSPLLETQSDEDIGVLEQVKSQVCENISLYTSKYREEFEPYLEKFVTAVWGLLSTTTLALKYDQMVSHAIQFLSCVAERDHSKKFFESETVLSGICEKVILPNMHLRGCDEEAFSDSPDQWVSQELEGADSETRRRAAVDFVRVLARHFEQRITAVFGAYVQNMLSSYQTNPAECWRNKVAAIYLVTTLSAKGATARHGTTQVNNLVNVTELYTAHIAPELQSANVNQFPIVKAECIKYLISFRSVLSPDVVASALPHLVQLLSADSVVVHSYAGAALDRCLVVKTTNQSSLLQPEQLATLATQAYANCFQALSVSGSEQNEHVMKAVMRITESLKDKVVPFAGGLLTQLVAKLKLVAKNPTKPNYVHYVFESLTVLVKSVCAAVDFNAVEEFDKNLFPVFQDILRDEVDGIIPYIFQILSVMLENQKAAIPDPYFQLLPFILMPALWERSGYVGPMVRLLQSFIEKAPGKIVEENKLNAILGLFNKLNTTRSHDHEGFFLLQCLLLYIPHQTMEEFWPQLFSVMFRRLTANKTTKYMKSLIIFFSFFVVIHSVQKLIELVERLQVGMFGMVLERLVVPELSNIGQSERKLCCVAITNVLCEPSIFSGQYGGNHWQAVLATLVETVELTLDNATMADGGNFFKMDDNPLAFGSSKLMHASKPPLDPLNGQVTSAKIFLAQKLSELSKAQPGQVQARLAQLPQTEQQSLIKYLQQANVSIV</sequence>
<dbReference type="AlphaFoldDB" id="A0A2P2I486"/>
<dbReference type="SUPFAM" id="SSF48371">
    <property type="entry name" value="ARM repeat"/>
    <property type="match status" value="1"/>
</dbReference>
<evidence type="ECO:0000256" key="6">
    <source>
        <dbReference type="ARBA" id="ARBA00022490"/>
    </source>
</evidence>
<accession>A0A2P2I486</accession>
<evidence type="ECO:0000256" key="9">
    <source>
        <dbReference type="ARBA" id="ARBA00030693"/>
    </source>
</evidence>
<dbReference type="Gene3D" id="1.25.10.10">
    <property type="entry name" value="Leucine-rich Repeat Variant"/>
    <property type="match status" value="1"/>
</dbReference>
<dbReference type="PANTHER" id="PTHR10997">
    <property type="entry name" value="IMPORTIN-7, 8, 11"/>
    <property type="match status" value="1"/>
</dbReference>
<evidence type="ECO:0000259" key="10">
    <source>
        <dbReference type="PROSITE" id="PS50166"/>
    </source>
</evidence>
<evidence type="ECO:0000256" key="8">
    <source>
        <dbReference type="ARBA" id="ARBA00023242"/>
    </source>
</evidence>
<dbReference type="GO" id="GO:0005635">
    <property type="term" value="C:nuclear envelope"/>
    <property type="evidence" value="ECO:0007669"/>
    <property type="project" value="TreeGrafter"/>
</dbReference>
<evidence type="ECO:0000256" key="1">
    <source>
        <dbReference type="ARBA" id="ARBA00004123"/>
    </source>
</evidence>
<keyword evidence="8" id="KW-0539">Nucleus</keyword>
<dbReference type="Pfam" id="PF03378">
    <property type="entry name" value="CAS_CSE1"/>
    <property type="match status" value="1"/>
</dbReference>
<dbReference type="GO" id="GO:0005049">
    <property type="term" value="F:nuclear export signal receptor activity"/>
    <property type="evidence" value="ECO:0007669"/>
    <property type="project" value="TreeGrafter"/>
</dbReference>
<comment type="subcellular location">
    <subcellularLocation>
        <location evidence="2">Cytoplasm</location>
    </subcellularLocation>
    <subcellularLocation>
        <location evidence="1">Nucleus</location>
    </subcellularLocation>
</comment>
<dbReference type="EMBL" id="IACT01002617">
    <property type="protein sequence ID" value="LAC21886.1"/>
    <property type="molecule type" value="mRNA"/>
</dbReference>
<dbReference type="InterPro" id="IPR001494">
    <property type="entry name" value="Importin-beta_N"/>
</dbReference>
<evidence type="ECO:0000256" key="2">
    <source>
        <dbReference type="ARBA" id="ARBA00004496"/>
    </source>
</evidence>
<dbReference type="Pfam" id="PF08506">
    <property type="entry name" value="Cse1"/>
    <property type="match status" value="1"/>
</dbReference>
<dbReference type="InterPro" id="IPR016024">
    <property type="entry name" value="ARM-type_fold"/>
</dbReference>
<dbReference type="GO" id="GO:0006611">
    <property type="term" value="P:protein export from nucleus"/>
    <property type="evidence" value="ECO:0007669"/>
    <property type="project" value="TreeGrafter"/>
</dbReference>
<proteinExistence type="evidence at transcript level"/>
<feature type="domain" description="Importin N-terminal" evidence="10">
    <location>
        <begin position="29"/>
        <end position="105"/>
    </location>
</feature>
<name>A0A2P2I486_9CRUS</name>
<keyword evidence="6" id="KW-0963">Cytoplasm</keyword>
<organism evidence="11">
    <name type="scientific">Hirondellea gigas</name>
    <dbReference type="NCBI Taxonomy" id="1518452"/>
    <lineage>
        <taxon>Eukaryota</taxon>
        <taxon>Metazoa</taxon>
        <taxon>Ecdysozoa</taxon>
        <taxon>Arthropoda</taxon>
        <taxon>Crustacea</taxon>
        <taxon>Multicrustacea</taxon>
        <taxon>Malacostraca</taxon>
        <taxon>Eumalacostraca</taxon>
        <taxon>Peracarida</taxon>
        <taxon>Amphipoda</taxon>
        <taxon>Amphilochidea</taxon>
        <taxon>Lysianassida</taxon>
        <taxon>Lysianassidira</taxon>
        <taxon>Lysianassoidea</taxon>
        <taxon>Lysianassidae</taxon>
        <taxon>Hirondellea</taxon>
    </lineage>
</organism>
<dbReference type="FunFam" id="1.25.10.10:FF:000507">
    <property type="entry name" value="Exportin-2"/>
    <property type="match status" value="1"/>
</dbReference>
<evidence type="ECO:0000313" key="12">
    <source>
        <dbReference type="EMBL" id="LAC21886.1"/>
    </source>
</evidence>